<gene>
    <name evidence="2" type="ORF">CYME_CMM011C</name>
</gene>
<dbReference type="Pfam" id="PF12527">
    <property type="entry name" value="DUF3727"/>
    <property type="match status" value="1"/>
</dbReference>
<dbReference type="Gramene" id="CMM011CT">
    <property type="protein sequence ID" value="CMM011CT"/>
    <property type="gene ID" value="CMM011C"/>
</dbReference>
<evidence type="ECO:0000256" key="1">
    <source>
        <dbReference type="SAM" id="MobiDB-lite"/>
    </source>
</evidence>
<sequence>MLGFCSLLGASVYRHRSNVGGVTRIAYGRRDEAARLGALAWYRSHGGQRAAARDVIAGVARLTCSDSRKSKQSRSSDKKRPEVQSLPDEDRVEIVQVVDPREPKLEALPCFVEDAVTIEGVEYLVLSPCLQPVVFARFEDGEDESALIPIEDPVEVESLFKEAFLALAEEDLCLVRTAVVFTVDGDLSQFFDDDDDDDEEEEDDENDLKDHETATAASAVNGVDDTLLRDALDDLGSAGAGVNHYELAADDDAESVSDIDDELELVTSEEEEVEVLVTFQNTDGRVYYVCAPTEPLFLIGRRSEPESSLVAVVDREEQDRVGPLIELKVQERLDRASKTSGRVSS</sequence>
<dbReference type="AlphaFoldDB" id="M1UT54"/>
<accession>M1UT54</accession>
<dbReference type="RefSeq" id="XP_005536947.1">
    <property type="nucleotide sequence ID" value="XM_005536890.1"/>
</dbReference>
<evidence type="ECO:0000313" key="3">
    <source>
        <dbReference type="Proteomes" id="UP000007014"/>
    </source>
</evidence>
<protein>
    <recommendedName>
        <fullName evidence="4">DUF3727 domain-containing protein</fullName>
    </recommendedName>
</protein>
<feature type="region of interest" description="Disordered" evidence="1">
    <location>
        <begin position="67"/>
        <end position="87"/>
    </location>
</feature>
<evidence type="ECO:0000313" key="2">
    <source>
        <dbReference type="EMBL" id="BAM80911.1"/>
    </source>
</evidence>
<reference evidence="2 3" key="2">
    <citation type="journal article" date="2007" name="BMC Biol.">
        <title>A 100%-complete sequence reveals unusually simple genomic features in the hot-spring red alga Cyanidioschyzon merolae.</title>
        <authorList>
            <person name="Nozaki H."/>
            <person name="Takano H."/>
            <person name="Misumi O."/>
            <person name="Terasawa K."/>
            <person name="Matsuzaki M."/>
            <person name="Maruyama S."/>
            <person name="Nishida K."/>
            <person name="Yagisawa F."/>
            <person name="Yoshida Y."/>
            <person name="Fujiwara T."/>
            <person name="Takio S."/>
            <person name="Tamura K."/>
            <person name="Chung S.J."/>
            <person name="Nakamura S."/>
            <person name="Kuroiwa H."/>
            <person name="Tanaka K."/>
            <person name="Sato N."/>
            <person name="Kuroiwa T."/>
        </authorList>
    </citation>
    <scope>NUCLEOTIDE SEQUENCE [LARGE SCALE GENOMIC DNA]</scope>
    <source>
        <strain evidence="2 3">10D</strain>
    </source>
</reference>
<dbReference type="OrthoDB" id="1918611at2759"/>
<dbReference type="KEGG" id="cme:CYME_CMM011C"/>
<name>M1UT54_CYAM1</name>
<organism evidence="2 3">
    <name type="scientific">Cyanidioschyzon merolae (strain NIES-3377 / 10D)</name>
    <name type="common">Unicellular red alga</name>
    <dbReference type="NCBI Taxonomy" id="280699"/>
    <lineage>
        <taxon>Eukaryota</taxon>
        <taxon>Rhodophyta</taxon>
        <taxon>Bangiophyceae</taxon>
        <taxon>Cyanidiales</taxon>
        <taxon>Cyanidiaceae</taxon>
        <taxon>Cyanidioschyzon</taxon>
    </lineage>
</organism>
<evidence type="ECO:0008006" key="4">
    <source>
        <dbReference type="Google" id="ProtNLM"/>
    </source>
</evidence>
<reference evidence="2 3" key="1">
    <citation type="journal article" date="2004" name="Nature">
        <title>Genome sequence of the ultrasmall unicellular red alga Cyanidioschyzon merolae 10D.</title>
        <authorList>
            <person name="Matsuzaki M."/>
            <person name="Misumi O."/>
            <person name="Shin-i T."/>
            <person name="Maruyama S."/>
            <person name="Takahara M."/>
            <person name="Miyagishima S."/>
            <person name="Mori T."/>
            <person name="Nishida K."/>
            <person name="Yagisawa F."/>
            <person name="Nishida K."/>
            <person name="Yoshida Y."/>
            <person name="Nishimura Y."/>
            <person name="Nakao S."/>
            <person name="Kobayashi T."/>
            <person name="Momoyama Y."/>
            <person name="Higashiyama T."/>
            <person name="Minoda A."/>
            <person name="Sano M."/>
            <person name="Nomoto H."/>
            <person name="Oishi K."/>
            <person name="Hayashi H."/>
            <person name="Ohta F."/>
            <person name="Nishizaka S."/>
            <person name="Haga S."/>
            <person name="Miura S."/>
            <person name="Morishita T."/>
            <person name="Kabeya Y."/>
            <person name="Terasawa K."/>
            <person name="Suzuki Y."/>
            <person name="Ishii Y."/>
            <person name="Asakawa S."/>
            <person name="Takano H."/>
            <person name="Ohta N."/>
            <person name="Kuroiwa H."/>
            <person name="Tanaka K."/>
            <person name="Shimizu N."/>
            <person name="Sugano S."/>
            <person name="Sato N."/>
            <person name="Nozaki H."/>
            <person name="Ogasawara N."/>
            <person name="Kohara Y."/>
            <person name="Kuroiwa T."/>
        </authorList>
    </citation>
    <scope>NUCLEOTIDE SEQUENCE [LARGE SCALE GENOMIC DNA]</scope>
    <source>
        <strain evidence="2 3">10D</strain>
    </source>
</reference>
<dbReference type="InterPro" id="IPR022203">
    <property type="entry name" value="DUF3727"/>
</dbReference>
<dbReference type="GeneID" id="16995026"/>
<dbReference type="Proteomes" id="UP000007014">
    <property type="component" value="Chromosome 13"/>
</dbReference>
<dbReference type="EMBL" id="AP006495">
    <property type="protein sequence ID" value="BAM80911.1"/>
    <property type="molecule type" value="Genomic_DNA"/>
</dbReference>
<proteinExistence type="predicted"/>
<dbReference type="HOGENOM" id="CLU_804998_0_0_1"/>
<keyword evidence="3" id="KW-1185">Reference proteome</keyword>